<organism evidence="6 7">
    <name type="scientific">Ruminococcus hominis</name>
    <dbReference type="NCBI Taxonomy" id="2763065"/>
    <lineage>
        <taxon>Bacteria</taxon>
        <taxon>Bacillati</taxon>
        <taxon>Bacillota</taxon>
        <taxon>Clostridia</taxon>
        <taxon>Eubacteriales</taxon>
        <taxon>Oscillospiraceae</taxon>
        <taxon>Ruminococcus</taxon>
    </lineage>
</organism>
<dbReference type="Pfam" id="PF00535">
    <property type="entry name" value="Glycos_transf_2"/>
    <property type="match status" value="1"/>
</dbReference>
<keyword evidence="7" id="KW-1185">Reference proteome</keyword>
<dbReference type="RefSeq" id="WP_118737932.1">
    <property type="nucleotide sequence ID" value="NZ_JACOPE010000001.1"/>
</dbReference>
<protein>
    <submittedName>
        <fullName evidence="6">Glycosyltransferase family 2 protein</fullName>
    </submittedName>
</protein>
<comment type="caution">
    <text evidence="6">The sequence shown here is derived from an EMBL/GenBank/DDBJ whole genome shotgun (WGS) entry which is preliminary data.</text>
</comment>
<dbReference type="PANTHER" id="PTHR43179:SF12">
    <property type="entry name" value="GALACTOFURANOSYLTRANSFERASE GLFT2"/>
    <property type="match status" value="1"/>
</dbReference>
<evidence type="ECO:0000259" key="5">
    <source>
        <dbReference type="Pfam" id="PF00535"/>
    </source>
</evidence>
<comment type="pathway">
    <text evidence="1">Cell wall biogenesis; cell wall polysaccharide biosynthesis.</text>
</comment>
<evidence type="ECO:0000256" key="3">
    <source>
        <dbReference type="ARBA" id="ARBA00022676"/>
    </source>
</evidence>
<proteinExistence type="inferred from homology"/>
<dbReference type="SUPFAM" id="SSF53448">
    <property type="entry name" value="Nucleotide-diphospho-sugar transferases"/>
    <property type="match status" value="1"/>
</dbReference>
<evidence type="ECO:0000256" key="1">
    <source>
        <dbReference type="ARBA" id="ARBA00004776"/>
    </source>
</evidence>
<gene>
    <name evidence="6" type="ORF">H8S40_07695</name>
</gene>
<feature type="domain" description="Glycosyltransferase 2-like" evidence="5">
    <location>
        <begin position="7"/>
        <end position="173"/>
    </location>
</feature>
<dbReference type="Gene3D" id="3.90.550.10">
    <property type="entry name" value="Spore Coat Polysaccharide Biosynthesis Protein SpsA, Chain A"/>
    <property type="match status" value="1"/>
</dbReference>
<name>A0ABR7G7N2_9FIRM</name>
<reference evidence="6 7" key="1">
    <citation type="submission" date="2020-08" db="EMBL/GenBank/DDBJ databases">
        <title>Genome public.</title>
        <authorList>
            <person name="Liu C."/>
            <person name="Sun Q."/>
        </authorList>
    </citation>
    <scope>NUCLEOTIDE SEQUENCE [LARGE SCALE GENOMIC DNA]</scope>
    <source>
        <strain evidence="6 7">NSJ-13</strain>
    </source>
</reference>
<dbReference type="PANTHER" id="PTHR43179">
    <property type="entry name" value="RHAMNOSYLTRANSFERASE WBBL"/>
    <property type="match status" value="1"/>
</dbReference>
<evidence type="ECO:0000313" key="6">
    <source>
        <dbReference type="EMBL" id="MBC5683450.1"/>
    </source>
</evidence>
<dbReference type="InterPro" id="IPR001173">
    <property type="entry name" value="Glyco_trans_2-like"/>
</dbReference>
<evidence type="ECO:0000256" key="2">
    <source>
        <dbReference type="ARBA" id="ARBA00006739"/>
    </source>
</evidence>
<accession>A0ABR7G7N2</accession>
<dbReference type="EMBL" id="JACOPE010000001">
    <property type="protein sequence ID" value="MBC5683450.1"/>
    <property type="molecule type" value="Genomic_DNA"/>
</dbReference>
<keyword evidence="4" id="KW-0808">Transferase</keyword>
<dbReference type="Proteomes" id="UP000631576">
    <property type="component" value="Unassembled WGS sequence"/>
</dbReference>
<dbReference type="CDD" id="cd00761">
    <property type="entry name" value="Glyco_tranf_GTA_type"/>
    <property type="match status" value="1"/>
</dbReference>
<dbReference type="InterPro" id="IPR029044">
    <property type="entry name" value="Nucleotide-diphossugar_trans"/>
</dbReference>
<evidence type="ECO:0000313" key="7">
    <source>
        <dbReference type="Proteomes" id="UP000631576"/>
    </source>
</evidence>
<keyword evidence="3" id="KW-0328">Glycosyltransferase</keyword>
<evidence type="ECO:0000256" key="4">
    <source>
        <dbReference type="ARBA" id="ARBA00022679"/>
    </source>
</evidence>
<comment type="similarity">
    <text evidence="2">Belongs to the glycosyltransferase 2 family.</text>
</comment>
<sequence length="303" mass="35312">MNKSVDIIIPTYRPDETVVYLIKKLLKQTYPIHEIHIIDTETGIFPKELKNLSDKIRISKIKPEQFDHGGTRHEGAMQSHADIIVYMTQDAMPVNEYLIEELVKAFDNEKIAAAYARQLPNSKCNVIERYTRAFNYPEQSRIKSMEDLETLGIKTYFCSDVCAAYRKSVYESLGGFEEKTIFNEDMIMAAKIIQSGGLVKYVAEAKVIHSHNYNCKQQFQRNFDLAVSQVEHPEVFQNIKSESEGMRLVKNTMIYLIKIKKPWLIIKLISQSGFKYMGYCLGRKYSQLPMWLIKKCTMNQRYW</sequence>